<evidence type="ECO:0000256" key="11">
    <source>
        <dbReference type="PROSITE-ProRule" id="PRU00284"/>
    </source>
</evidence>
<gene>
    <name evidence="15" type="primary">tsr_1</name>
    <name evidence="15" type="ORF">NCTC11466_00507</name>
</gene>
<dbReference type="InterPro" id="IPR004089">
    <property type="entry name" value="MCPsignal_dom"/>
</dbReference>
<keyword evidence="16" id="KW-1185">Reference proteome</keyword>
<keyword evidence="6 12" id="KW-0812">Transmembrane</keyword>
<reference evidence="15 16" key="1">
    <citation type="submission" date="2018-12" db="EMBL/GenBank/DDBJ databases">
        <authorList>
            <consortium name="Pathogen Informatics"/>
        </authorList>
    </citation>
    <scope>NUCLEOTIDE SEQUENCE [LARGE SCALE GENOMIC DNA]</scope>
    <source>
        <strain evidence="15 16">NCTC11466</strain>
    </source>
</reference>
<dbReference type="Pfam" id="PF02203">
    <property type="entry name" value="TarH"/>
    <property type="match status" value="1"/>
</dbReference>
<dbReference type="OrthoDB" id="9765776at2"/>
<keyword evidence="9 11" id="KW-0807">Transducer</keyword>
<evidence type="ECO:0000259" key="13">
    <source>
        <dbReference type="PROSITE" id="PS50111"/>
    </source>
</evidence>
<keyword evidence="15" id="KW-0675">Receptor</keyword>
<dbReference type="GO" id="GO:0005886">
    <property type="term" value="C:plasma membrane"/>
    <property type="evidence" value="ECO:0007669"/>
    <property type="project" value="UniProtKB-SubCell"/>
</dbReference>
<evidence type="ECO:0000256" key="1">
    <source>
        <dbReference type="ARBA" id="ARBA00004429"/>
    </source>
</evidence>
<proteinExistence type="inferred from homology"/>
<organism evidence="15 16">
    <name type="scientific">Cedecea lapagei</name>
    <dbReference type="NCBI Taxonomy" id="158823"/>
    <lineage>
        <taxon>Bacteria</taxon>
        <taxon>Pseudomonadati</taxon>
        <taxon>Pseudomonadota</taxon>
        <taxon>Gammaproteobacteria</taxon>
        <taxon>Enterobacterales</taxon>
        <taxon>Enterobacteriaceae</taxon>
        <taxon>Cedecea</taxon>
    </lineage>
</organism>
<evidence type="ECO:0000256" key="9">
    <source>
        <dbReference type="ARBA" id="ARBA00023224"/>
    </source>
</evidence>
<evidence type="ECO:0000256" key="7">
    <source>
        <dbReference type="ARBA" id="ARBA00022989"/>
    </source>
</evidence>
<evidence type="ECO:0000313" key="15">
    <source>
        <dbReference type="EMBL" id="VEB95398.1"/>
    </source>
</evidence>
<protein>
    <submittedName>
        <fullName evidence="15">Serine chemoreceptor protein</fullName>
    </submittedName>
</protein>
<dbReference type="Proteomes" id="UP000274122">
    <property type="component" value="Chromosome"/>
</dbReference>
<evidence type="ECO:0000259" key="14">
    <source>
        <dbReference type="PROSITE" id="PS50885"/>
    </source>
</evidence>
<dbReference type="Gene3D" id="1.10.287.950">
    <property type="entry name" value="Methyl-accepting chemotaxis protein"/>
    <property type="match status" value="1"/>
</dbReference>
<evidence type="ECO:0000256" key="4">
    <source>
        <dbReference type="ARBA" id="ARBA00022500"/>
    </source>
</evidence>
<dbReference type="SMART" id="SM00283">
    <property type="entry name" value="MA"/>
    <property type="match status" value="1"/>
</dbReference>
<dbReference type="GO" id="GO:0007165">
    <property type="term" value="P:signal transduction"/>
    <property type="evidence" value="ECO:0007669"/>
    <property type="project" value="UniProtKB-KW"/>
</dbReference>
<evidence type="ECO:0000256" key="5">
    <source>
        <dbReference type="ARBA" id="ARBA00022519"/>
    </source>
</evidence>
<dbReference type="InterPro" id="IPR051310">
    <property type="entry name" value="MCP_chemotaxis"/>
</dbReference>
<accession>A0A447UXG4</accession>
<dbReference type="NCBIfam" id="NF011615">
    <property type="entry name" value="PRK15041.1"/>
    <property type="match status" value="1"/>
</dbReference>
<evidence type="ECO:0000256" key="12">
    <source>
        <dbReference type="SAM" id="Phobius"/>
    </source>
</evidence>
<dbReference type="InterPro" id="IPR004090">
    <property type="entry name" value="Chemotax_Me-accpt_rcpt"/>
</dbReference>
<dbReference type="Pfam" id="PF00672">
    <property type="entry name" value="HAMP"/>
    <property type="match status" value="1"/>
</dbReference>
<dbReference type="FunFam" id="1.10.287.950:FF:000001">
    <property type="entry name" value="Methyl-accepting chemotaxis sensory transducer"/>
    <property type="match status" value="1"/>
</dbReference>
<dbReference type="InterPro" id="IPR003122">
    <property type="entry name" value="Tar_rcpt_lig-bd"/>
</dbReference>
<dbReference type="InterPro" id="IPR035440">
    <property type="entry name" value="4HB_MCP_dom_sf"/>
</dbReference>
<evidence type="ECO:0000256" key="10">
    <source>
        <dbReference type="ARBA" id="ARBA00029447"/>
    </source>
</evidence>
<dbReference type="SMART" id="SM00319">
    <property type="entry name" value="TarH"/>
    <property type="match status" value="1"/>
</dbReference>
<evidence type="ECO:0000256" key="6">
    <source>
        <dbReference type="ARBA" id="ARBA00022692"/>
    </source>
</evidence>
<dbReference type="PANTHER" id="PTHR43531:SF14">
    <property type="entry name" value="METHYL-ACCEPTING CHEMOTAXIS PROTEIN I-RELATED"/>
    <property type="match status" value="1"/>
</dbReference>
<evidence type="ECO:0000256" key="3">
    <source>
        <dbReference type="ARBA" id="ARBA00022481"/>
    </source>
</evidence>
<sequence>MLNRIKIVTSLLVVLGLFGVLQIASGGLFFNALKQDKENFTVLQTIRQQQSTLNGSWVALLQTRNTLNRAGIRYMMDANKIGSGSTVEELMAIATTSLKQAEVEWAAYEALPRDPRQDDAAAQDIKRNYDIYHGALAELIQLLGAGKINEFFDQPTQGYQDGFEKQYVNYLQQNDHLYQEAVDSSNSSYRMAIWILIGVLIVVLAVILVVWQGIRTTLISPLNRLIESIRHIASGDLVRKIDVEGTNEMGQLAENLRHMQNELVVTVGEVRNGANAIYSGASEISIGNNDLSSRTEQQAASLEETAASMEQLTATVKQNAENARQASQLALSASETAQRGGKVVDNVVHTMSEIAGSSQKIADIISVIDGIAFQTNILALNAAVEAARAGEQGRGFAVVAGEVRNLAQRSAQAAKEIKTLIEDSVSKVDTGSTLVESAGETMGEIVNAVTRVTDIMGEIASASDEQSRGIDQVGLAVAEMDRVTQQNAALVEESAAAAAALEEQASRLTQSVSVFRIAQDRQAKAQSAGPKAVVATTVPRKVVAAAPDDNWETF</sequence>
<evidence type="ECO:0000256" key="8">
    <source>
        <dbReference type="ARBA" id="ARBA00023136"/>
    </source>
</evidence>
<name>A0A447UXG4_9ENTR</name>
<feature type="domain" description="Methyl-accepting transducer" evidence="13">
    <location>
        <begin position="273"/>
        <end position="502"/>
    </location>
</feature>
<dbReference type="SMART" id="SM00304">
    <property type="entry name" value="HAMP"/>
    <property type="match status" value="1"/>
</dbReference>
<keyword evidence="7 12" id="KW-1133">Transmembrane helix</keyword>
<dbReference type="PROSITE" id="PS50111">
    <property type="entry name" value="CHEMOTAXIS_TRANSDUC_2"/>
    <property type="match status" value="1"/>
</dbReference>
<feature type="transmembrane region" description="Helical" evidence="12">
    <location>
        <begin position="191"/>
        <end position="214"/>
    </location>
</feature>
<dbReference type="SUPFAM" id="SSF47170">
    <property type="entry name" value="Aspartate receptor, ligand-binding domain"/>
    <property type="match status" value="1"/>
</dbReference>
<keyword evidence="3" id="KW-0488">Methylation</keyword>
<dbReference type="CDD" id="cd19407">
    <property type="entry name" value="Tar_Tsr_sensor"/>
    <property type="match status" value="1"/>
</dbReference>
<dbReference type="Pfam" id="PF00015">
    <property type="entry name" value="MCPsignal"/>
    <property type="match status" value="1"/>
</dbReference>
<evidence type="ECO:0000256" key="2">
    <source>
        <dbReference type="ARBA" id="ARBA00022475"/>
    </source>
</evidence>
<feature type="domain" description="HAMP" evidence="14">
    <location>
        <begin position="216"/>
        <end position="268"/>
    </location>
</feature>
<dbReference type="InterPro" id="IPR003660">
    <property type="entry name" value="HAMP_dom"/>
</dbReference>
<dbReference type="PANTHER" id="PTHR43531">
    <property type="entry name" value="PROTEIN ICFG"/>
    <property type="match status" value="1"/>
</dbReference>
<dbReference type="CDD" id="cd11386">
    <property type="entry name" value="MCP_signal"/>
    <property type="match status" value="1"/>
</dbReference>
<dbReference type="GO" id="GO:0006935">
    <property type="term" value="P:chemotaxis"/>
    <property type="evidence" value="ECO:0007669"/>
    <property type="project" value="UniProtKB-KW"/>
</dbReference>
<dbReference type="EMBL" id="LR134201">
    <property type="protein sequence ID" value="VEB95398.1"/>
    <property type="molecule type" value="Genomic_DNA"/>
</dbReference>
<keyword evidence="2" id="KW-1003">Cell membrane</keyword>
<comment type="similarity">
    <text evidence="10">Belongs to the methyl-accepting chemotaxis (MCP) protein family.</text>
</comment>
<dbReference type="CDD" id="cd06225">
    <property type="entry name" value="HAMP"/>
    <property type="match status" value="1"/>
</dbReference>
<dbReference type="SUPFAM" id="SSF58104">
    <property type="entry name" value="Methyl-accepting chemotaxis protein (MCP) signaling domain"/>
    <property type="match status" value="1"/>
</dbReference>
<comment type="subcellular location">
    <subcellularLocation>
        <location evidence="1">Cell inner membrane</location>
        <topology evidence="1">Multi-pass membrane protein</topology>
    </subcellularLocation>
</comment>
<dbReference type="GO" id="GO:0004888">
    <property type="term" value="F:transmembrane signaling receptor activity"/>
    <property type="evidence" value="ECO:0007669"/>
    <property type="project" value="InterPro"/>
</dbReference>
<dbReference type="PROSITE" id="PS50885">
    <property type="entry name" value="HAMP"/>
    <property type="match status" value="1"/>
</dbReference>
<keyword evidence="5" id="KW-0997">Cell inner membrane</keyword>
<dbReference type="Gene3D" id="1.20.120.30">
    <property type="entry name" value="Aspartate receptor, ligand-binding domain"/>
    <property type="match status" value="1"/>
</dbReference>
<dbReference type="PRINTS" id="PR00260">
    <property type="entry name" value="CHEMTRNSDUCR"/>
</dbReference>
<keyword evidence="8 12" id="KW-0472">Membrane</keyword>
<dbReference type="InterPro" id="IPR004091">
    <property type="entry name" value="Chemotax_Me-accpt_rcpt_Me-site"/>
</dbReference>
<keyword evidence="4" id="KW-0145">Chemotaxis</keyword>
<dbReference type="AlphaFoldDB" id="A0A447UXG4"/>
<dbReference type="RefSeq" id="WP_126354514.1">
    <property type="nucleotide sequence ID" value="NZ_LR134201.1"/>
</dbReference>
<dbReference type="PROSITE" id="PS00538">
    <property type="entry name" value="CHEMOTAXIS_TRANSDUC_1"/>
    <property type="match status" value="1"/>
</dbReference>
<evidence type="ECO:0000313" key="16">
    <source>
        <dbReference type="Proteomes" id="UP000274122"/>
    </source>
</evidence>
<dbReference type="KEGG" id="clap:NCTC11466_00507"/>